<dbReference type="Proteomes" id="UP001519332">
    <property type="component" value="Unassembled WGS sequence"/>
</dbReference>
<comment type="caution">
    <text evidence="1">The sequence shown here is derived from an EMBL/GenBank/DDBJ whole genome shotgun (WGS) entry which is preliminary data.</text>
</comment>
<proteinExistence type="predicted"/>
<dbReference type="EMBL" id="JAGINW010000001">
    <property type="protein sequence ID" value="MBP2329632.1"/>
    <property type="molecule type" value="Genomic_DNA"/>
</dbReference>
<organism evidence="1 2">
    <name type="scientific">Kibdelosporangium banguiense</name>
    <dbReference type="NCBI Taxonomy" id="1365924"/>
    <lineage>
        <taxon>Bacteria</taxon>
        <taxon>Bacillati</taxon>
        <taxon>Actinomycetota</taxon>
        <taxon>Actinomycetes</taxon>
        <taxon>Pseudonocardiales</taxon>
        <taxon>Pseudonocardiaceae</taxon>
        <taxon>Kibdelosporangium</taxon>
    </lineage>
</organism>
<evidence type="ECO:0000313" key="1">
    <source>
        <dbReference type="EMBL" id="MBP2329632.1"/>
    </source>
</evidence>
<sequence length="75" mass="7998">MPAGGWITEEIAAALFVTPARSRWAAAAPGVSGGLWFFGFNSGSSGWVNGQASYTWSNRRWLVRQPHSVIICGGS</sequence>
<name>A0ABS4TZ04_9PSEU</name>
<accession>A0ABS4TZ04</accession>
<evidence type="ECO:0000313" key="2">
    <source>
        <dbReference type="Proteomes" id="UP001519332"/>
    </source>
</evidence>
<gene>
    <name evidence="1" type="ORF">JOF56_010017</name>
</gene>
<keyword evidence="2" id="KW-1185">Reference proteome</keyword>
<protein>
    <submittedName>
        <fullName evidence="1">Uncharacterized protein</fullName>
    </submittedName>
</protein>
<reference evidence="1 2" key="1">
    <citation type="submission" date="2021-03" db="EMBL/GenBank/DDBJ databases">
        <title>Sequencing the genomes of 1000 actinobacteria strains.</title>
        <authorList>
            <person name="Klenk H.-P."/>
        </authorList>
    </citation>
    <scope>NUCLEOTIDE SEQUENCE [LARGE SCALE GENOMIC DNA]</scope>
    <source>
        <strain evidence="1 2">DSM 46670</strain>
    </source>
</reference>